<organism evidence="1">
    <name type="scientific">Anguilla anguilla</name>
    <name type="common">European freshwater eel</name>
    <name type="synonym">Muraena anguilla</name>
    <dbReference type="NCBI Taxonomy" id="7936"/>
    <lineage>
        <taxon>Eukaryota</taxon>
        <taxon>Metazoa</taxon>
        <taxon>Chordata</taxon>
        <taxon>Craniata</taxon>
        <taxon>Vertebrata</taxon>
        <taxon>Euteleostomi</taxon>
        <taxon>Actinopterygii</taxon>
        <taxon>Neopterygii</taxon>
        <taxon>Teleostei</taxon>
        <taxon>Anguilliformes</taxon>
        <taxon>Anguillidae</taxon>
        <taxon>Anguilla</taxon>
    </lineage>
</organism>
<name>A0A0E9R3K4_ANGAN</name>
<evidence type="ECO:0000313" key="1">
    <source>
        <dbReference type="EMBL" id="JAH22918.1"/>
    </source>
</evidence>
<reference evidence="1" key="2">
    <citation type="journal article" date="2015" name="Fish Shellfish Immunol.">
        <title>Early steps in the European eel (Anguilla anguilla)-Vibrio vulnificus interaction in the gills: Role of the RtxA13 toxin.</title>
        <authorList>
            <person name="Callol A."/>
            <person name="Pajuelo D."/>
            <person name="Ebbesson L."/>
            <person name="Teles M."/>
            <person name="MacKenzie S."/>
            <person name="Amaro C."/>
        </authorList>
    </citation>
    <scope>NUCLEOTIDE SEQUENCE</scope>
</reference>
<dbReference type="EMBL" id="GBXM01085659">
    <property type="protein sequence ID" value="JAH22918.1"/>
    <property type="molecule type" value="Transcribed_RNA"/>
</dbReference>
<accession>A0A0E9R3K4</accession>
<reference evidence="1" key="1">
    <citation type="submission" date="2014-11" db="EMBL/GenBank/DDBJ databases">
        <authorList>
            <person name="Amaro Gonzalez C."/>
        </authorList>
    </citation>
    <scope>NUCLEOTIDE SEQUENCE</scope>
</reference>
<dbReference type="AlphaFoldDB" id="A0A0E9R3K4"/>
<proteinExistence type="predicted"/>
<protein>
    <submittedName>
        <fullName evidence="1">Uncharacterized protein</fullName>
    </submittedName>
</protein>
<sequence>MTARKSSIFCPCKSVHFAQSKHVWRQVKSGYYGIS</sequence>